<feature type="binding site" evidence="17">
    <location>
        <position position="113"/>
    </location>
    <ligand>
        <name>Mg(2+)</name>
        <dbReference type="ChEBI" id="CHEBI:18420"/>
    </ligand>
</feature>
<proteinExistence type="inferred from homology"/>
<dbReference type="GO" id="GO:0009252">
    <property type="term" value="P:peptidoglycan biosynthetic process"/>
    <property type="evidence" value="ECO:0007669"/>
    <property type="project" value="UniProtKB-UniRule"/>
</dbReference>
<keyword evidence="10 17" id="KW-0573">Peptidoglycan synthesis</keyword>
<keyword evidence="11 17" id="KW-0511">Multifunctional enzyme</keyword>
<feature type="region of interest" description="Linker" evidence="17">
    <location>
        <begin position="238"/>
        <end position="258"/>
    </location>
</feature>
<dbReference type="NCBIfam" id="TIGR01173">
    <property type="entry name" value="glmU"/>
    <property type="match status" value="1"/>
</dbReference>
<dbReference type="EMBL" id="JAODNV010000005">
    <property type="protein sequence ID" value="MCT8989545.1"/>
    <property type="molecule type" value="Genomic_DNA"/>
</dbReference>
<feature type="binding site" evidence="17">
    <location>
        <begin position="12"/>
        <end position="15"/>
    </location>
    <ligand>
        <name>UDP-N-acetyl-alpha-D-glucosamine</name>
        <dbReference type="ChEBI" id="CHEBI:57705"/>
    </ligand>
</feature>
<dbReference type="SUPFAM" id="SSF51161">
    <property type="entry name" value="Trimeric LpxA-like enzymes"/>
    <property type="match status" value="1"/>
</dbReference>
<dbReference type="Proteomes" id="UP001149009">
    <property type="component" value="Unassembled WGS sequence"/>
</dbReference>
<feature type="binding site" evidence="17">
    <location>
        <position position="26"/>
    </location>
    <ligand>
        <name>UDP-N-acetyl-alpha-D-glucosamine</name>
        <dbReference type="ChEBI" id="CHEBI:57705"/>
    </ligand>
</feature>
<comment type="function">
    <text evidence="16 17">Catalyzes the last two sequential reactions in the de novo biosynthetic pathway for UDP-N-acetylglucosamine (UDP-GlcNAc). The C-terminal domain catalyzes the transfer of acetyl group from acetyl coenzyme A to glucosamine-1-phosphate (GlcN-1-P) to produce N-acetylglucosamine-1-phosphate (GlcNAc-1-P), which is converted into UDP-GlcNAc by the transfer of uridine 5-monophosphate (from uridine 5-triphosphate), a reaction catalyzed by the N-terminal domain.</text>
</comment>
<dbReference type="NCBIfam" id="NF010933">
    <property type="entry name" value="PRK14353.1"/>
    <property type="match status" value="1"/>
</dbReference>
<evidence type="ECO:0000256" key="10">
    <source>
        <dbReference type="ARBA" id="ARBA00022984"/>
    </source>
</evidence>
<comment type="caution">
    <text evidence="19">The sequence shown here is derived from an EMBL/GenBank/DDBJ whole genome shotgun (WGS) entry which is preliminary data.</text>
</comment>
<evidence type="ECO:0000256" key="14">
    <source>
        <dbReference type="ARBA" id="ARBA00048247"/>
    </source>
</evidence>
<evidence type="ECO:0000256" key="5">
    <source>
        <dbReference type="ARBA" id="ARBA00022695"/>
    </source>
</evidence>
<dbReference type="GO" id="GO:0009245">
    <property type="term" value="P:lipid A biosynthetic process"/>
    <property type="evidence" value="ECO:0007669"/>
    <property type="project" value="UniProtKB-UniRule"/>
</dbReference>
<feature type="binding site" evidence="17">
    <location>
        <position position="368"/>
    </location>
    <ligand>
        <name>UDP-N-acetyl-alpha-D-glucosamine</name>
        <dbReference type="ChEBI" id="CHEBI:57705"/>
    </ligand>
</feature>
<evidence type="ECO:0000256" key="12">
    <source>
        <dbReference type="ARBA" id="ARBA00023315"/>
    </source>
</evidence>
<feature type="region of interest" description="N-acetyltransferase" evidence="17">
    <location>
        <begin position="259"/>
        <end position="453"/>
    </location>
</feature>
<gene>
    <name evidence="17 19" type="primary">glmU</name>
    <name evidence="19" type="ORF">NYR54_04435</name>
</gene>
<dbReference type="GO" id="GO:0071555">
    <property type="term" value="P:cell wall organization"/>
    <property type="evidence" value="ECO:0007669"/>
    <property type="project" value="UniProtKB-KW"/>
</dbReference>
<dbReference type="GO" id="GO:0000902">
    <property type="term" value="P:cell morphogenesis"/>
    <property type="evidence" value="ECO:0007669"/>
    <property type="project" value="UniProtKB-UniRule"/>
</dbReference>
<comment type="pathway">
    <text evidence="17">Bacterial outer membrane biogenesis; LPS lipid A biosynthesis.</text>
</comment>
<dbReference type="PANTHER" id="PTHR43584">
    <property type="entry name" value="NUCLEOTIDYL TRANSFERASE"/>
    <property type="match status" value="1"/>
</dbReference>
<evidence type="ECO:0000256" key="8">
    <source>
        <dbReference type="ARBA" id="ARBA00022842"/>
    </source>
</evidence>
<dbReference type="SUPFAM" id="SSF53448">
    <property type="entry name" value="Nucleotide-diphospho-sugar transferases"/>
    <property type="match status" value="1"/>
</dbReference>
<feature type="binding site" evidence="17">
    <location>
        <position position="342"/>
    </location>
    <ligand>
        <name>UDP-N-acetyl-alpha-D-glucosamine</name>
        <dbReference type="ChEBI" id="CHEBI:57705"/>
    </ligand>
</feature>
<dbReference type="GO" id="GO:0008360">
    <property type="term" value="P:regulation of cell shape"/>
    <property type="evidence" value="ECO:0007669"/>
    <property type="project" value="UniProtKB-KW"/>
</dbReference>
<dbReference type="EC" id="2.7.7.23" evidence="17"/>
<dbReference type="GO" id="GO:0005737">
    <property type="term" value="C:cytoplasm"/>
    <property type="evidence" value="ECO:0007669"/>
    <property type="project" value="UniProtKB-SubCell"/>
</dbReference>
<dbReference type="InterPro" id="IPR050065">
    <property type="entry name" value="GlmU-like"/>
</dbReference>
<evidence type="ECO:0000256" key="17">
    <source>
        <dbReference type="HAMAP-Rule" id="MF_01631"/>
    </source>
</evidence>
<sequence length="453" mass="47009">MNKKRSCLAIILAAGEGTRMKSSLPKVLHPVGGLPMAAHVMAAADASGADALALVVGNGAEQVRAALSEVPLRGAPAPEFFVQTERLGTAHAVLAARAAIARGYDDVLVAFGDHPLLESAALIEARARLAEGAAVAVLGFRPSDPSGYGRLIEKEGRLAAIREEKDCSDEERKIAFCNSGIMAVAGGSALALLEAVGNGNAKGEYYLTDIVEIANSRGLPVVATEISPESAFGINNRAQLAEAEAVWQARRRRELMLAGVTLVDPATVYLSHDTEIGPDTVVEPNVWFGPGVRVGSGARIHAFSYLEGATVESGALIGPFARLRPGAAIKEKAKVGNFCEIKNAEVGPGAKVPHLSYIGDAAIGAAANIGAGTVTCNYDGYAKHRTEIGAGAFIGTHTSLVAPITVGTGAYVASGSVLTQNVPDDALAFGRARQTTYEGRGKALREKLSARKR</sequence>
<evidence type="ECO:0000256" key="1">
    <source>
        <dbReference type="ARBA" id="ARBA00007707"/>
    </source>
</evidence>
<keyword evidence="20" id="KW-1185">Reference proteome</keyword>
<dbReference type="InterPro" id="IPR011004">
    <property type="entry name" value="Trimer_LpxA-like_sf"/>
</dbReference>
<keyword evidence="9 17" id="KW-0133">Cell shape</keyword>
<evidence type="ECO:0000256" key="3">
    <source>
        <dbReference type="ARBA" id="ARBA00022490"/>
    </source>
</evidence>
<keyword evidence="4 17" id="KW-0808">Transferase</keyword>
<feature type="binding site" evidence="17">
    <location>
        <position position="235"/>
    </location>
    <ligand>
        <name>UDP-N-acetyl-alpha-D-glucosamine</name>
        <dbReference type="ChEBI" id="CHEBI:57705"/>
    </ligand>
</feature>
<dbReference type="GO" id="GO:0016020">
    <property type="term" value="C:membrane"/>
    <property type="evidence" value="ECO:0007669"/>
    <property type="project" value="GOC"/>
</dbReference>
<comment type="subcellular location">
    <subcellularLocation>
        <location evidence="17">Cytoplasm</location>
    </subcellularLocation>
</comment>
<keyword evidence="12 17" id="KW-0012">Acyltransferase</keyword>
<dbReference type="RefSeq" id="WP_261514349.1">
    <property type="nucleotide sequence ID" value="NZ_JAODNV010000005.1"/>
</dbReference>
<dbReference type="GO" id="GO:0000287">
    <property type="term" value="F:magnesium ion binding"/>
    <property type="evidence" value="ECO:0007669"/>
    <property type="project" value="UniProtKB-UniRule"/>
</dbReference>
<comment type="cofactor">
    <cofactor evidence="17">
        <name>Mg(2+)</name>
        <dbReference type="ChEBI" id="CHEBI:18420"/>
    </cofactor>
    <text evidence="17">Binds 1 Mg(2+) ion per subunit.</text>
</comment>
<comment type="similarity">
    <text evidence="2 17">In the N-terminal section; belongs to the N-acetylglucosamine-1-phosphate uridyltransferase family.</text>
</comment>
<keyword evidence="13 17" id="KW-0961">Cell wall biogenesis/degradation</keyword>
<evidence type="ECO:0000313" key="19">
    <source>
        <dbReference type="EMBL" id="MCT8989545.1"/>
    </source>
</evidence>
<feature type="binding site" evidence="17">
    <location>
        <position position="431"/>
    </location>
    <ligand>
        <name>acetyl-CoA</name>
        <dbReference type="ChEBI" id="CHEBI:57288"/>
    </ligand>
</feature>
<protein>
    <recommendedName>
        <fullName evidence="17">Bifunctional protein GlmU</fullName>
    </recommendedName>
    <domain>
        <recommendedName>
            <fullName evidence="17">UDP-N-acetylglucosamine pyrophosphorylase</fullName>
            <ecNumber evidence="17">2.7.7.23</ecNumber>
        </recommendedName>
        <alternativeName>
            <fullName evidence="17">N-acetylglucosamine-1-phosphate uridyltransferase</fullName>
        </alternativeName>
    </domain>
    <domain>
        <recommendedName>
            <fullName evidence="17">Glucosamine-1-phosphate N-acetyltransferase</fullName>
            <ecNumber evidence="17">2.3.1.157</ecNumber>
        </recommendedName>
    </domain>
</protein>
<keyword evidence="3 17" id="KW-0963">Cytoplasm</keyword>
<dbReference type="InterPro" id="IPR005882">
    <property type="entry name" value="Bifunctional_GlmU"/>
</dbReference>
<evidence type="ECO:0000256" key="7">
    <source>
        <dbReference type="ARBA" id="ARBA00022737"/>
    </source>
</evidence>
<feature type="binding site" evidence="17">
    <location>
        <begin position="377"/>
        <end position="378"/>
    </location>
    <ligand>
        <name>acetyl-CoA</name>
        <dbReference type="ChEBI" id="CHEBI:57288"/>
    </ligand>
</feature>
<comment type="caution">
    <text evidence="17">Lacks conserved residue(s) required for the propagation of feature annotation.</text>
</comment>
<feature type="active site" description="Proton acceptor" evidence="17">
    <location>
        <position position="354"/>
    </location>
</feature>
<evidence type="ECO:0000256" key="11">
    <source>
        <dbReference type="ARBA" id="ARBA00023268"/>
    </source>
</evidence>
<evidence type="ECO:0000256" key="13">
    <source>
        <dbReference type="ARBA" id="ARBA00023316"/>
    </source>
</evidence>
<dbReference type="Gene3D" id="2.160.10.10">
    <property type="entry name" value="Hexapeptide repeat proteins"/>
    <property type="match status" value="1"/>
</dbReference>
<feature type="binding site" evidence="17">
    <location>
        <begin position="88"/>
        <end position="89"/>
    </location>
    <ligand>
        <name>UDP-N-acetyl-alpha-D-glucosamine</name>
        <dbReference type="ChEBI" id="CHEBI:57705"/>
    </ligand>
</feature>
<feature type="binding site" evidence="17">
    <location>
        <position position="371"/>
    </location>
    <ligand>
        <name>acetyl-CoA</name>
        <dbReference type="ChEBI" id="CHEBI:57288"/>
    </ligand>
</feature>
<comment type="pathway">
    <text evidence="17">Nucleotide-sugar biosynthesis; UDP-N-acetyl-alpha-D-glucosamine biosynthesis; N-acetyl-alpha-D-glucosamine 1-phosphate from alpha-D-glucosamine 6-phosphate (route II): step 2/2.</text>
</comment>
<reference evidence="19" key="1">
    <citation type="submission" date="2022-08" db="EMBL/GenBank/DDBJ databases">
        <title>Chelativorans sichuanense sp. nov., a paraffin oil-degrading bacterium isolated from a mixture of oil-based drill cuttings and paddy soil.</title>
        <authorList>
            <person name="Yu J."/>
            <person name="Liu H."/>
            <person name="Chen Q."/>
        </authorList>
    </citation>
    <scope>NUCLEOTIDE SEQUENCE</scope>
    <source>
        <strain evidence="19">SCAU 2101</strain>
    </source>
</reference>
<dbReference type="HAMAP" id="MF_01631">
    <property type="entry name" value="GlmU"/>
    <property type="match status" value="1"/>
</dbReference>
<evidence type="ECO:0000256" key="2">
    <source>
        <dbReference type="ARBA" id="ARBA00007947"/>
    </source>
</evidence>
<dbReference type="PANTHER" id="PTHR43584:SF3">
    <property type="entry name" value="BIFUNCTIONAL PROTEIN GLMU"/>
    <property type="match status" value="1"/>
</dbReference>
<dbReference type="GO" id="GO:0003977">
    <property type="term" value="F:UDP-N-acetylglucosamine diphosphorylase activity"/>
    <property type="evidence" value="ECO:0007669"/>
    <property type="project" value="UniProtKB-UniRule"/>
</dbReference>
<dbReference type="EC" id="2.3.1.157" evidence="17"/>
<dbReference type="Gene3D" id="3.90.550.10">
    <property type="entry name" value="Spore Coat Polysaccharide Biosynthesis Protein SpsA, Chain A"/>
    <property type="match status" value="1"/>
</dbReference>
<feature type="binding site" evidence="17">
    <location>
        <position position="83"/>
    </location>
    <ligand>
        <name>UDP-N-acetyl-alpha-D-glucosamine</name>
        <dbReference type="ChEBI" id="CHEBI:57705"/>
    </ligand>
</feature>
<feature type="binding site" evidence="17">
    <location>
        <position position="324"/>
    </location>
    <ligand>
        <name>UDP-N-acetyl-alpha-D-glucosamine</name>
        <dbReference type="ChEBI" id="CHEBI:57705"/>
    </ligand>
</feature>
<keyword evidence="8 17" id="KW-0460">Magnesium</keyword>
<dbReference type="GO" id="GO:0019134">
    <property type="term" value="F:glucosamine-1-phosphate N-acetyltransferase activity"/>
    <property type="evidence" value="ECO:0007669"/>
    <property type="project" value="UniProtKB-UniRule"/>
</dbReference>
<comment type="subunit">
    <text evidence="17">Homotrimer.</text>
</comment>
<evidence type="ECO:0000256" key="4">
    <source>
        <dbReference type="ARBA" id="ARBA00022679"/>
    </source>
</evidence>
<comment type="catalytic activity">
    <reaction evidence="15 17">
        <text>N-acetyl-alpha-D-glucosamine 1-phosphate + UTP + H(+) = UDP-N-acetyl-alpha-D-glucosamine + diphosphate</text>
        <dbReference type="Rhea" id="RHEA:13509"/>
        <dbReference type="ChEBI" id="CHEBI:15378"/>
        <dbReference type="ChEBI" id="CHEBI:33019"/>
        <dbReference type="ChEBI" id="CHEBI:46398"/>
        <dbReference type="ChEBI" id="CHEBI:57705"/>
        <dbReference type="ChEBI" id="CHEBI:57776"/>
        <dbReference type="EC" id="2.7.7.23"/>
    </reaction>
</comment>
<feature type="region of interest" description="Pyrophosphorylase" evidence="17">
    <location>
        <begin position="1"/>
        <end position="237"/>
    </location>
</feature>
<comment type="similarity">
    <text evidence="1 17">In the C-terminal section; belongs to the transferase hexapeptide repeat family.</text>
</comment>
<feature type="binding site" evidence="17">
    <location>
        <position position="178"/>
    </location>
    <ligand>
        <name>UDP-N-acetyl-alpha-D-glucosamine</name>
        <dbReference type="ChEBI" id="CHEBI:57705"/>
    </ligand>
</feature>
<feature type="domain" description="MobA-like NTP transferase" evidence="18">
    <location>
        <begin position="9"/>
        <end position="140"/>
    </location>
</feature>
<evidence type="ECO:0000256" key="16">
    <source>
        <dbReference type="ARBA" id="ARBA00049628"/>
    </source>
</evidence>
<dbReference type="CDD" id="cd02540">
    <property type="entry name" value="GT2_GlmU_N_bac"/>
    <property type="match status" value="1"/>
</dbReference>
<feature type="binding site" evidence="17">
    <location>
        <position position="414"/>
    </location>
    <ligand>
        <name>acetyl-CoA</name>
        <dbReference type="ChEBI" id="CHEBI:57288"/>
    </ligand>
</feature>
<dbReference type="InterPro" id="IPR025877">
    <property type="entry name" value="MobA-like_NTP_Trfase"/>
</dbReference>
<comment type="pathway">
    <text evidence="17">Nucleotide-sugar biosynthesis; UDP-N-acetyl-alpha-D-glucosamine biosynthesis; UDP-N-acetyl-alpha-D-glucosamine from N-acetyl-alpha-D-glucosamine 1-phosphate: step 1/1.</text>
</comment>
<accession>A0A9X2X641</accession>
<dbReference type="AlphaFoldDB" id="A0A9X2X641"/>
<dbReference type="PROSITE" id="PS00101">
    <property type="entry name" value="HEXAPEP_TRANSFERASES"/>
    <property type="match status" value="1"/>
</dbReference>
<organism evidence="19 20">
    <name type="scientific">Chelativorans petroleitrophicus</name>
    <dbReference type="NCBI Taxonomy" id="2975484"/>
    <lineage>
        <taxon>Bacteria</taxon>
        <taxon>Pseudomonadati</taxon>
        <taxon>Pseudomonadota</taxon>
        <taxon>Alphaproteobacteria</taxon>
        <taxon>Hyphomicrobiales</taxon>
        <taxon>Phyllobacteriaceae</taxon>
        <taxon>Chelativorans</taxon>
    </lineage>
</organism>
<evidence type="ECO:0000313" key="20">
    <source>
        <dbReference type="Proteomes" id="UP001149009"/>
    </source>
</evidence>
<dbReference type="InterPro" id="IPR018357">
    <property type="entry name" value="Hexapep_transf_CS"/>
</dbReference>
<feature type="binding site" evidence="17">
    <location>
        <position position="235"/>
    </location>
    <ligand>
        <name>Mg(2+)</name>
        <dbReference type="ChEBI" id="CHEBI:18420"/>
    </ligand>
</feature>
<evidence type="ECO:0000256" key="15">
    <source>
        <dbReference type="ARBA" id="ARBA00048493"/>
    </source>
</evidence>
<keyword evidence="5 17" id="KW-0548">Nucleotidyltransferase</keyword>
<keyword evidence="7 17" id="KW-0677">Repeat</keyword>
<feature type="binding site" evidence="17">
    <location>
        <position position="357"/>
    </location>
    <ligand>
        <name>UDP-N-acetyl-alpha-D-glucosamine</name>
        <dbReference type="ChEBI" id="CHEBI:57705"/>
    </ligand>
</feature>
<keyword evidence="6 17" id="KW-0479">Metal-binding</keyword>
<feature type="binding site" evidence="17">
    <location>
        <position position="163"/>
    </location>
    <ligand>
        <name>UDP-N-acetyl-alpha-D-glucosamine</name>
        <dbReference type="ChEBI" id="CHEBI:57705"/>
    </ligand>
</feature>
<name>A0A9X2X641_9HYPH</name>
<dbReference type="InterPro" id="IPR029044">
    <property type="entry name" value="Nucleotide-diphossugar_trans"/>
</dbReference>
<evidence type="ECO:0000256" key="6">
    <source>
        <dbReference type="ARBA" id="ARBA00022723"/>
    </source>
</evidence>
<dbReference type="GO" id="GO:0006048">
    <property type="term" value="P:UDP-N-acetylglucosamine biosynthetic process"/>
    <property type="evidence" value="ECO:0007669"/>
    <property type="project" value="InterPro"/>
</dbReference>
<comment type="catalytic activity">
    <reaction evidence="14 17">
        <text>alpha-D-glucosamine 1-phosphate + acetyl-CoA = N-acetyl-alpha-D-glucosamine 1-phosphate + CoA + H(+)</text>
        <dbReference type="Rhea" id="RHEA:13725"/>
        <dbReference type="ChEBI" id="CHEBI:15378"/>
        <dbReference type="ChEBI" id="CHEBI:57287"/>
        <dbReference type="ChEBI" id="CHEBI:57288"/>
        <dbReference type="ChEBI" id="CHEBI:57776"/>
        <dbReference type="ChEBI" id="CHEBI:58516"/>
        <dbReference type="EC" id="2.3.1.157"/>
    </reaction>
</comment>
<evidence type="ECO:0000256" key="9">
    <source>
        <dbReference type="ARBA" id="ARBA00022960"/>
    </source>
</evidence>
<dbReference type="Pfam" id="PF12804">
    <property type="entry name" value="NTP_transf_3"/>
    <property type="match status" value="1"/>
</dbReference>
<feature type="binding site" evidence="17">
    <location>
        <position position="149"/>
    </location>
    <ligand>
        <name>UDP-N-acetyl-alpha-D-glucosamine</name>
        <dbReference type="ChEBI" id="CHEBI:57705"/>
    </ligand>
</feature>
<evidence type="ECO:0000259" key="18">
    <source>
        <dbReference type="Pfam" id="PF12804"/>
    </source>
</evidence>